<gene>
    <name evidence="1" type="ORF">FSB_LOCUS50356</name>
</gene>
<protein>
    <submittedName>
        <fullName evidence="1">Uncharacterized protein</fullName>
    </submittedName>
</protein>
<evidence type="ECO:0000313" key="1">
    <source>
        <dbReference type="EMBL" id="SPD22474.1"/>
    </source>
</evidence>
<proteinExistence type="predicted"/>
<accession>A0A2N9IE99</accession>
<dbReference type="EMBL" id="OIVN01005445">
    <property type="protein sequence ID" value="SPD22474.1"/>
    <property type="molecule type" value="Genomic_DNA"/>
</dbReference>
<name>A0A2N9IE99_FAGSY</name>
<dbReference type="AlphaFoldDB" id="A0A2N9IE99"/>
<organism evidence="1">
    <name type="scientific">Fagus sylvatica</name>
    <name type="common">Beechnut</name>
    <dbReference type="NCBI Taxonomy" id="28930"/>
    <lineage>
        <taxon>Eukaryota</taxon>
        <taxon>Viridiplantae</taxon>
        <taxon>Streptophyta</taxon>
        <taxon>Embryophyta</taxon>
        <taxon>Tracheophyta</taxon>
        <taxon>Spermatophyta</taxon>
        <taxon>Magnoliopsida</taxon>
        <taxon>eudicotyledons</taxon>
        <taxon>Gunneridae</taxon>
        <taxon>Pentapetalae</taxon>
        <taxon>rosids</taxon>
        <taxon>fabids</taxon>
        <taxon>Fagales</taxon>
        <taxon>Fagaceae</taxon>
        <taxon>Fagus</taxon>
    </lineage>
</organism>
<reference evidence="1" key="1">
    <citation type="submission" date="2018-02" db="EMBL/GenBank/DDBJ databases">
        <authorList>
            <person name="Cohen D.B."/>
            <person name="Kent A.D."/>
        </authorList>
    </citation>
    <scope>NUCLEOTIDE SEQUENCE</scope>
</reference>
<sequence length="42" mass="4165">MAGKKPMKGIDETPSVDLGFVVVVGGGGGVVVVDGGDGYDER</sequence>